<dbReference type="GO" id="GO:0033290">
    <property type="term" value="C:eukaryotic 48S preinitiation complex"/>
    <property type="evidence" value="ECO:0000318"/>
    <property type="project" value="GO_Central"/>
</dbReference>
<keyword evidence="3" id="KW-0648">Protein biosynthesis</keyword>
<dbReference type="SUPFAM" id="SSF50249">
    <property type="entry name" value="Nucleic acid-binding proteins"/>
    <property type="match status" value="1"/>
</dbReference>
<evidence type="ECO:0000256" key="2">
    <source>
        <dbReference type="ARBA" id="ARBA00022540"/>
    </source>
</evidence>
<dbReference type="KEGG" id="tva:4769349"/>
<reference evidence="6" key="1">
    <citation type="submission" date="2006-10" db="EMBL/GenBank/DDBJ databases">
        <authorList>
            <person name="Amadeo P."/>
            <person name="Zhao Q."/>
            <person name="Wortman J."/>
            <person name="Fraser-Liggett C."/>
            <person name="Carlton J."/>
        </authorList>
    </citation>
    <scope>NUCLEOTIDE SEQUENCE</scope>
    <source>
        <strain evidence="6">G3</strain>
    </source>
</reference>
<evidence type="ECO:0000256" key="4">
    <source>
        <dbReference type="SAM" id="MobiDB-lite"/>
    </source>
</evidence>
<evidence type="ECO:0000259" key="5">
    <source>
        <dbReference type="PROSITE" id="PS50126"/>
    </source>
</evidence>
<dbReference type="Gene3D" id="3.30.70.1130">
    <property type="entry name" value="EIF_2_alpha"/>
    <property type="match status" value="1"/>
</dbReference>
<dbReference type="AlphaFoldDB" id="A2E7K3"/>
<dbReference type="RefSeq" id="XP_001323619.1">
    <property type="nucleotide sequence ID" value="XM_001323584.1"/>
</dbReference>
<dbReference type="SUPFAM" id="SSF116742">
    <property type="entry name" value="eIF2alpha middle domain-like"/>
    <property type="match status" value="1"/>
</dbReference>
<dbReference type="SUPFAM" id="SSF110993">
    <property type="entry name" value="eIF-2-alpha, C-terminal domain"/>
    <property type="match status" value="1"/>
</dbReference>
<keyword evidence="7" id="KW-1185">Reference proteome</keyword>
<dbReference type="VEuPathDB" id="TrichDB:TVAGG3_0339890"/>
<name>A2E7K3_TRIV3</name>
<reference evidence="6" key="2">
    <citation type="journal article" date="2007" name="Science">
        <title>Draft genome sequence of the sexually transmitted pathogen Trichomonas vaginalis.</title>
        <authorList>
            <person name="Carlton J.M."/>
            <person name="Hirt R.P."/>
            <person name="Silva J.C."/>
            <person name="Delcher A.L."/>
            <person name="Schatz M."/>
            <person name="Zhao Q."/>
            <person name="Wortman J.R."/>
            <person name="Bidwell S.L."/>
            <person name="Alsmark U.C.M."/>
            <person name="Besteiro S."/>
            <person name="Sicheritz-Ponten T."/>
            <person name="Noel C.J."/>
            <person name="Dacks J.B."/>
            <person name="Foster P.G."/>
            <person name="Simillion C."/>
            <person name="Van de Peer Y."/>
            <person name="Miranda-Saavedra D."/>
            <person name="Barton G.J."/>
            <person name="Westrop G.D."/>
            <person name="Mueller S."/>
            <person name="Dessi D."/>
            <person name="Fiori P.L."/>
            <person name="Ren Q."/>
            <person name="Paulsen I."/>
            <person name="Zhang H."/>
            <person name="Bastida-Corcuera F.D."/>
            <person name="Simoes-Barbosa A."/>
            <person name="Brown M.T."/>
            <person name="Hayes R.D."/>
            <person name="Mukherjee M."/>
            <person name="Okumura C.Y."/>
            <person name="Schneider R."/>
            <person name="Smith A.J."/>
            <person name="Vanacova S."/>
            <person name="Villalvazo M."/>
            <person name="Haas B.J."/>
            <person name="Pertea M."/>
            <person name="Feldblyum T.V."/>
            <person name="Utterback T.R."/>
            <person name="Shu C.L."/>
            <person name="Osoegawa K."/>
            <person name="de Jong P.J."/>
            <person name="Hrdy I."/>
            <person name="Horvathova L."/>
            <person name="Zubacova Z."/>
            <person name="Dolezal P."/>
            <person name="Malik S.B."/>
            <person name="Logsdon J.M. Jr."/>
            <person name="Henze K."/>
            <person name="Gupta A."/>
            <person name="Wang C.C."/>
            <person name="Dunne R.L."/>
            <person name="Upcroft J.A."/>
            <person name="Upcroft P."/>
            <person name="White O."/>
            <person name="Salzberg S.L."/>
            <person name="Tang P."/>
            <person name="Chiu C.-H."/>
            <person name="Lee Y.-S."/>
            <person name="Embley T.M."/>
            <person name="Coombs G.H."/>
            <person name="Mottram J.C."/>
            <person name="Tachezy J."/>
            <person name="Fraser-Liggett C.M."/>
            <person name="Johnson P.J."/>
        </authorList>
    </citation>
    <scope>NUCLEOTIDE SEQUENCE [LARGE SCALE GENOMIC DNA]</scope>
    <source>
        <strain evidence="6">G3</strain>
    </source>
</reference>
<dbReference type="SMART" id="SM00316">
    <property type="entry name" value="S1"/>
    <property type="match status" value="1"/>
</dbReference>
<dbReference type="InterPro" id="IPR024055">
    <property type="entry name" value="TIF2_asu_C"/>
</dbReference>
<dbReference type="STRING" id="5722.A2E7K3"/>
<dbReference type="GO" id="GO:0005850">
    <property type="term" value="C:eukaryotic translation initiation factor 2 complex"/>
    <property type="evidence" value="ECO:0000318"/>
    <property type="project" value="GO_Central"/>
</dbReference>
<dbReference type="GO" id="GO:0003723">
    <property type="term" value="F:RNA binding"/>
    <property type="evidence" value="ECO:0007669"/>
    <property type="project" value="InterPro"/>
</dbReference>
<evidence type="ECO:0000313" key="7">
    <source>
        <dbReference type="Proteomes" id="UP000001542"/>
    </source>
</evidence>
<dbReference type="Pfam" id="PF07541">
    <property type="entry name" value="EIF_2_alpha"/>
    <property type="match status" value="1"/>
</dbReference>
<dbReference type="eggNOG" id="KOG2916">
    <property type="taxonomic scope" value="Eukaryota"/>
</dbReference>
<dbReference type="InterPro" id="IPR012340">
    <property type="entry name" value="NA-bd_OB-fold"/>
</dbReference>
<dbReference type="InterPro" id="IPR003029">
    <property type="entry name" value="S1_domain"/>
</dbReference>
<feature type="region of interest" description="Disordered" evidence="4">
    <location>
        <begin position="284"/>
        <end position="306"/>
    </location>
</feature>
<dbReference type="Gene3D" id="2.40.50.140">
    <property type="entry name" value="Nucleic acid-binding proteins"/>
    <property type="match status" value="1"/>
</dbReference>
<dbReference type="GO" id="GO:0003743">
    <property type="term" value="F:translation initiation factor activity"/>
    <property type="evidence" value="ECO:0000318"/>
    <property type="project" value="GO_Central"/>
</dbReference>
<comment type="similarity">
    <text evidence="1">Belongs to the eIF-2-alpha family.</text>
</comment>
<dbReference type="Gene3D" id="1.10.150.190">
    <property type="entry name" value="Translation initiation factor 2, subunit 1, domain 2"/>
    <property type="match status" value="1"/>
</dbReference>
<dbReference type="OMA" id="DVNEHQR"/>
<evidence type="ECO:0000256" key="3">
    <source>
        <dbReference type="ARBA" id="ARBA00022917"/>
    </source>
</evidence>
<dbReference type="PANTHER" id="PTHR10602:SF0">
    <property type="entry name" value="EUKARYOTIC TRANSLATION INITIATION FACTOR 2 SUBUNIT 1"/>
    <property type="match status" value="1"/>
</dbReference>
<dbReference type="PROSITE" id="PS50126">
    <property type="entry name" value="S1"/>
    <property type="match status" value="1"/>
</dbReference>
<dbReference type="EMBL" id="DS113320">
    <property type="protein sequence ID" value="EAY11396.1"/>
    <property type="molecule type" value="Genomic_DNA"/>
</dbReference>
<keyword evidence="2 6" id="KW-0396">Initiation factor</keyword>
<proteinExistence type="inferred from homology"/>
<dbReference type="VEuPathDB" id="TrichDB:TVAG_379780"/>
<protein>
    <submittedName>
        <fullName evidence="6">Eukaryotic translation initiation factor 2 alpha subunit family protein</fullName>
    </submittedName>
</protein>
<dbReference type="Pfam" id="PF00575">
    <property type="entry name" value="S1"/>
    <property type="match status" value="1"/>
</dbReference>
<dbReference type="GO" id="GO:0006413">
    <property type="term" value="P:translational initiation"/>
    <property type="evidence" value="ECO:0000318"/>
    <property type="project" value="GO_Central"/>
</dbReference>
<dbReference type="InterPro" id="IPR011488">
    <property type="entry name" value="TIF_2_asu"/>
</dbReference>
<evidence type="ECO:0000256" key="1">
    <source>
        <dbReference type="ARBA" id="ARBA00007223"/>
    </source>
</evidence>
<dbReference type="FunFam" id="2.40.50.140:FF:000015">
    <property type="entry name" value="Eukaryotic translation initiation factor 2 subunit alpha"/>
    <property type="match status" value="1"/>
</dbReference>
<dbReference type="Proteomes" id="UP000001542">
    <property type="component" value="Unassembled WGS sequence"/>
</dbReference>
<dbReference type="SMR" id="A2E7K3"/>
<dbReference type="InterPro" id="IPR024054">
    <property type="entry name" value="TIF2_asu_middle_sf"/>
</dbReference>
<dbReference type="PANTHER" id="PTHR10602">
    <property type="entry name" value="EUKARYOTIC TRANSLATION INITIATION FACTOR 2 SUBUNIT 1"/>
    <property type="match status" value="1"/>
</dbReference>
<evidence type="ECO:0000313" key="6">
    <source>
        <dbReference type="EMBL" id="EAY11396.1"/>
    </source>
</evidence>
<sequence>MATPNIHSVNWYPNDLPNPSDKVMVKITRVDELGIWVQLLEYSNREGMIPLGQFTTRKSRKVPKTIRVGKVDTAMVTTVDVEKGNMDLTRQGLKEEEIAANEKRYNDYKNLMNLLAFASTQCKVPLEELVQTIAHPLTKEYGNAYQALQQSNTKPEILDDLQISAEVKESIRTQIQRMFTPQELRIHSTFEAEVLTKAGVDALREALVAGYEAAPDSSLSISVIAPPVYSAALNTLGAEQGIEILNKCLEIIEEKITAVGGRFNIKEAPKAISQKEAQLLQQQMEEMGNDANANDDLDEMERQGPE</sequence>
<feature type="domain" description="S1 motif" evidence="5">
    <location>
        <begin position="20"/>
        <end position="91"/>
    </location>
</feature>
<dbReference type="GO" id="GO:0043022">
    <property type="term" value="F:ribosome binding"/>
    <property type="evidence" value="ECO:0000318"/>
    <property type="project" value="GO_Central"/>
</dbReference>
<dbReference type="OrthoDB" id="1685042at2759"/>
<accession>A2E7K3</accession>
<dbReference type="InParanoid" id="A2E7K3"/>
<dbReference type="FunCoup" id="A2E7K3">
    <property type="interactions" value="906"/>
</dbReference>
<organism evidence="6 7">
    <name type="scientific">Trichomonas vaginalis (strain ATCC PRA-98 / G3)</name>
    <dbReference type="NCBI Taxonomy" id="412133"/>
    <lineage>
        <taxon>Eukaryota</taxon>
        <taxon>Metamonada</taxon>
        <taxon>Parabasalia</taxon>
        <taxon>Trichomonadida</taxon>
        <taxon>Trichomonadidae</taxon>
        <taxon>Trichomonas</taxon>
    </lineage>
</organism>
<gene>
    <name evidence="6" type="ORF">TVAG_379780</name>
</gene>